<evidence type="ECO:0000256" key="8">
    <source>
        <dbReference type="SAM" id="MobiDB-lite"/>
    </source>
</evidence>
<feature type="transmembrane region" description="Helical" evidence="9">
    <location>
        <begin position="423"/>
        <end position="445"/>
    </location>
</feature>
<dbReference type="GO" id="GO:0005351">
    <property type="term" value="F:carbohydrate:proton symporter activity"/>
    <property type="evidence" value="ECO:0007669"/>
    <property type="project" value="TreeGrafter"/>
</dbReference>
<dbReference type="GO" id="GO:0016020">
    <property type="term" value="C:membrane"/>
    <property type="evidence" value="ECO:0007669"/>
    <property type="project" value="UniProtKB-SubCell"/>
</dbReference>
<feature type="compositionally biased region" description="Basic and acidic residues" evidence="8">
    <location>
        <begin position="1"/>
        <end position="19"/>
    </location>
</feature>
<feature type="transmembrane region" description="Helical" evidence="9">
    <location>
        <begin position="495"/>
        <end position="514"/>
    </location>
</feature>
<evidence type="ECO:0000256" key="2">
    <source>
        <dbReference type="ARBA" id="ARBA00010992"/>
    </source>
</evidence>
<gene>
    <name evidence="11" type="ORF">N0V93_002072</name>
</gene>
<feature type="transmembrane region" description="Helical" evidence="9">
    <location>
        <begin position="151"/>
        <end position="169"/>
    </location>
</feature>
<feature type="domain" description="Major facilitator superfamily (MFS) profile" evidence="10">
    <location>
        <begin position="73"/>
        <end position="517"/>
    </location>
</feature>
<dbReference type="PROSITE" id="PS50850">
    <property type="entry name" value="MFS"/>
    <property type="match status" value="1"/>
</dbReference>
<dbReference type="PANTHER" id="PTHR48022">
    <property type="entry name" value="PLASTIDIC GLUCOSE TRANSPORTER 4"/>
    <property type="match status" value="1"/>
</dbReference>
<comment type="caution">
    <text evidence="11">The sequence shown here is derived from an EMBL/GenBank/DDBJ whole genome shotgun (WGS) entry which is preliminary data.</text>
</comment>
<feature type="transmembrane region" description="Helical" evidence="9">
    <location>
        <begin position="209"/>
        <end position="228"/>
    </location>
</feature>
<dbReference type="InterPro" id="IPR036259">
    <property type="entry name" value="MFS_trans_sf"/>
</dbReference>
<keyword evidence="4 9" id="KW-0812">Transmembrane</keyword>
<accession>A0A9W9D379</accession>
<evidence type="ECO:0000313" key="11">
    <source>
        <dbReference type="EMBL" id="KAJ4397835.1"/>
    </source>
</evidence>
<dbReference type="NCBIfam" id="TIGR00879">
    <property type="entry name" value="SP"/>
    <property type="match status" value="1"/>
</dbReference>
<dbReference type="EMBL" id="JAPEVB010000001">
    <property type="protein sequence ID" value="KAJ4397835.1"/>
    <property type="molecule type" value="Genomic_DNA"/>
</dbReference>
<feature type="transmembrane region" description="Helical" evidence="9">
    <location>
        <begin position="330"/>
        <end position="352"/>
    </location>
</feature>
<evidence type="ECO:0000313" key="12">
    <source>
        <dbReference type="Proteomes" id="UP001140453"/>
    </source>
</evidence>
<keyword evidence="12" id="KW-1185">Reference proteome</keyword>
<dbReference type="AlphaFoldDB" id="A0A9W9D379"/>
<dbReference type="SUPFAM" id="SSF103473">
    <property type="entry name" value="MFS general substrate transporter"/>
    <property type="match status" value="1"/>
</dbReference>
<feature type="region of interest" description="Disordered" evidence="8">
    <location>
        <begin position="1"/>
        <end position="22"/>
    </location>
</feature>
<keyword evidence="6 9" id="KW-0472">Membrane</keyword>
<proteinExistence type="inferred from homology"/>
<comment type="subcellular location">
    <subcellularLocation>
        <location evidence="1">Membrane</location>
        <topology evidence="1">Multi-pass membrane protein</topology>
    </subcellularLocation>
</comment>
<feature type="transmembrane region" description="Helical" evidence="9">
    <location>
        <begin position="364"/>
        <end position="386"/>
    </location>
</feature>
<evidence type="ECO:0000256" key="1">
    <source>
        <dbReference type="ARBA" id="ARBA00004141"/>
    </source>
</evidence>
<dbReference type="Proteomes" id="UP001140453">
    <property type="component" value="Unassembled WGS sequence"/>
</dbReference>
<sequence length="551" mass="60971">MEITQSKESRPEHIDEKGVGPDFADTKVLNAEAAQATAAEHSLGLVQALKTYKRAAMWSICEQLPYTAAVFSSYSLLIESLIMEGYDTSLLGNLWGLASFQRKFGEYLNDESGYQISSDWQTGLNVAACFGNIIGALLNGYLTAKYGHRKVLMGSLVFLVGAIFIVFFAPTIQAILVGMLFCNIPWGVFATTGPAYAAEVAPLALRGYLTAYINLCWCIGQFIASGVLNGFSTNDSQWGYRVPFAIQWAWPIPLFIIALVAPESPWFLVRNGNLASAKRSLERLSEPGHDVDLDATIALMVHTNKLERQEQAGTTYLDCFKGTNRRRTEIAIMCFVSQVTDGGALAYTGTFFYEQAGLSDKLSYDLGLIGTAIAFIGVIISWLYIAKAGRRTIWLWGSYALLVCLFLIGIMSCVNPQTKGLGLAQSVMCLVWLGSYSMSVGPIVYTIVSEIGSTRLRTQTVVLGRSAYYFANLIGGILQPHFMSPTAWNAKGKTAFFWAGVYTLTVIWGWFRLAETKGRTFEEMDILFQRRVPTRKFASYNINNDEVFEEH</sequence>
<dbReference type="FunFam" id="1.20.1250.20:FF:000078">
    <property type="entry name" value="MFS maltose transporter, putative"/>
    <property type="match status" value="1"/>
</dbReference>
<feature type="transmembrane region" description="Helical" evidence="9">
    <location>
        <begin position="248"/>
        <end position="269"/>
    </location>
</feature>
<reference evidence="11" key="1">
    <citation type="submission" date="2022-10" db="EMBL/GenBank/DDBJ databases">
        <title>Tapping the CABI collections for fungal endophytes: first genome assemblies for Collariella, Neodidymelliopsis, Ascochyta clinopodiicola, Didymella pomorum, Didymosphaeria variabile, Neocosmospora piperis and Neocucurbitaria cava.</title>
        <authorList>
            <person name="Hill R."/>
        </authorList>
    </citation>
    <scope>NUCLEOTIDE SEQUENCE</scope>
    <source>
        <strain evidence="11">IMI 355082</strain>
    </source>
</reference>
<evidence type="ECO:0000256" key="4">
    <source>
        <dbReference type="ARBA" id="ARBA00022692"/>
    </source>
</evidence>
<feature type="transmembrane region" description="Helical" evidence="9">
    <location>
        <begin position="393"/>
        <end position="411"/>
    </location>
</feature>
<dbReference type="Pfam" id="PF00083">
    <property type="entry name" value="Sugar_tr"/>
    <property type="match status" value="1"/>
</dbReference>
<comment type="similarity">
    <text evidence="2 7">Belongs to the major facilitator superfamily. Sugar transporter (TC 2.A.1.1) family.</text>
</comment>
<dbReference type="InterPro" id="IPR020846">
    <property type="entry name" value="MFS_dom"/>
</dbReference>
<feature type="transmembrane region" description="Helical" evidence="9">
    <location>
        <begin position="466"/>
        <end position="483"/>
    </location>
</feature>
<evidence type="ECO:0000256" key="6">
    <source>
        <dbReference type="ARBA" id="ARBA00023136"/>
    </source>
</evidence>
<evidence type="ECO:0000256" key="7">
    <source>
        <dbReference type="RuleBase" id="RU003346"/>
    </source>
</evidence>
<organism evidence="11 12">
    <name type="scientific">Gnomoniopsis smithogilvyi</name>
    <dbReference type="NCBI Taxonomy" id="1191159"/>
    <lineage>
        <taxon>Eukaryota</taxon>
        <taxon>Fungi</taxon>
        <taxon>Dikarya</taxon>
        <taxon>Ascomycota</taxon>
        <taxon>Pezizomycotina</taxon>
        <taxon>Sordariomycetes</taxon>
        <taxon>Sordariomycetidae</taxon>
        <taxon>Diaporthales</taxon>
        <taxon>Gnomoniaceae</taxon>
        <taxon>Gnomoniopsis</taxon>
    </lineage>
</organism>
<dbReference type="InterPro" id="IPR005828">
    <property type="entry name" value="MFS_sugar_transport-like"/>
</dbReference>
<evidence type="ECO:0000256" key="3">
    <source>
        <dbReference type="ARBA" id="ARBA00022448"/>
    </source>
</evidence>
<evidence type="ECO:0000256" key="9">
    <source>
        <dbReference type="SAM" id="Phobius"/>
    </source>
</evidence>
<dbReference type="InterPro" id="IPR050360">
    <property type="entry name" value="MFS_Sugar_Transporters"/>
</dbReference>
<dbReference type="Gene3D" id="1.20.1250.20">
    <property type="entry name" value="MFS general substrate transporter like domains"/>
    <property type="match status" value="1"/>
</dbReference>
<dbReference type="PANTHER" id="PTHR48022:SF83">
    <property type="entry name" value="MAJOR FACILITATOR SUPERFAMILY (MFS) PROFILE DOMAIN-CONTAINING PROTEIN"/>
    <property type="match status" value="1"/>
</dbReference>
<protein>
    <recommendedName>
        <fullName evidence="10">Major facilitator superfamily (MFS) profile domain-containing protein</fullName>
    </recommendedName>
</protein>
<dbReference type="OrthoDB" id="6612291at2759"/>
<evidence type="ECO:0000256" key="5">
    <source>
        <dbReference type="ARBA" id="ARBA00022989"/>
    </source>
</evidence>
<evidence type="ECO:0000259" key="10">
    <source>
        <dbReference type="PROSITE" id="PS50850"/>
    </source>
</evidence>
<keyword evidence="5 9" id="KW-1133">Transmembrane helix</keyword>
<name>A0A9W9D379_9PEZI</name>
<dbReference type="InterPro" id="IPR003663">
    <property type="entry name" value="Sugar/inositol_transpt"/>
</dbReference>
<keyword evidence="3 7" id="KW-0813">Transport</keyword>